<organism evidence="2 3">
    <name type="scientific">Yersinia intermedia</name>
    <dbReference type="NCBI Taxonomy" id="631"/>
    <lineage>
        <taxon>Bacteria</taxon>
        <taxon>Pseudomonadati</taxon>
        <taxon>Pseudomonadota</taxon>
        <taxon>Gammaproteobacteria</taxon>
        <taxon>Enterobacterales</taxon>
        <taxon>Yersiniaceae</taxon>
        <taxon>Yersinia</taxon>
    </lineage>
</organism>
<dbReference type="SUPFAM" id="SSF55154">
    <property type="entry name" value="CYTH-like phosphatases"/>
    <property type="match status" value="1"/>
</dbReference>
<dbReference type="NCBIfam" id="TIGR00318">
    <property type="entry name" value="cyaB"/>
    <property type="match status" value="1"/>
</dbReference>
<dbReference type="RefSeq" id="WP_053008642.1">
    <property type="nucleotide sequence ID" value="NZ_CWJI01000001.1"/>
</dbReference>
<dbReference type="InterPro" id="IPR023577">
    <property type="entry name" value="CYTH_domain"/>
</dbReference>
<dbReference type="PANTHER" id="PTHR21028">
    <property type="entry name" value="SI:CH211-156B7.4"/>
    <property type="match status" value="1"/>
</dbReference>
<dbReference type="Gene3D" id="2.40.320.10">
    <property type="entry name" value="Hypothetical Protein Pfu-838710-001"/>
    <property type="match status" value="1"/>
</dbReference>
<dbReference type="InterPro" id="IPR008173">
    <property type="entry name" value="Adenylyl_cyclase_CyaB"/>
</dbReference>
<dbReference type="Proteomes" id="UP000043316">
    <property type="component" value="Unassembled WGS sequence"/>
</dbReference>
<name>A0A0H5LQ47_YERIN</name>
<accession>A0A0H5LQ47</accession>
<evidence type="ECO:0000313" key="2">
    <source>
        <dbReference type="EMBL" id="CRY53174.1"/>
    </source>
</evidence>
<feature type="domain" description="CYTH" evidence="1">
    <location>
        <begin position="8"/>
        <end position="179"/>
    </location>
</feature>
<dbReference type="Pfam" id="PF01928">
    <property type="entry name" value="CYTH"/>
    <property type="match status" value="1"/>
</dbReference>
<dbReference type="PANTHER" id="PTHR21028:SF2">
    <property type="entry name" value="CYTH DOMAIN-CONTAINING PROTEIN"/>
    <property type="match status" value="1"/>
</dbReference>
<protein>
    <submittedName>
        <fullName evidence="2">Adenylate cyclase 2</fullName>
    </submittedName>
</protein>
<dbReference type="EMBL" id="CWJI01000001">
    <property type="protein sequence ID" value="CRY53174.1"/>
    <property type="molecule type" value="Genomic_DNA"/>
</dbReference>
<sequence length="179" mass="20493">MSEHFVGQFEVELKFRLSDIAQLHEQLKQHEAIPFTLDNHEKDIYLEANGEDLANQKISMVLREMNPSGIRLWIVKGPGTERCEACNIEDIDKVKSMLGTLGYQPAFILEKRRSIYFVGKFHVTIDSLIGLGDFAEIAIMTDDVAATNELEIECWQLANKLGLLPEKQEHRSYRQLLGF</sequence>
<gene>
    <name evidence="2" type="primary">cyaB</name>
    <name evidence="2" type="ORF">ERS008476_00057</name>
</gene>
<proteinExistence type="predicted"/>
<reference evidence="3" key="1">
    <citation type="submission" date="2015-03" db="EMBL/GenBank/DDBJ databases">
        <authorList>
            <consortium name="Pathogen Informatics"/>
        </authorList>
    </citation>
    <scope>NUCLEOTIDE SEQUENCE [LARGE SCALE GENOMIC DNA]</scope>
    <source>
        <strain evidence="3">R148</strain>
    </source>
</reference>
<dbReference type="InterPro" id="IPR033469">
    <property type="entry name" value="CYTH-like_dom_sf"/>
</dbReference>
<evidence type="ECO:0000259" key="1">
    <source>
        <dbReference type="PROSITE" id="PS51707"/>
    </source>
</evidence>
<dbReference type="PROSITE" id="PS51707">
    <property type="entry name" value="CYTH"/>
    <property type="match status" value="1"/>
</dbReference>
<dbReference type="SMART" id="SM01118">
    <property type="entry name" value="CYTH"/>
    <property type="match status" value="1"/>
</dbReference>
<dbReference type="AlphaFoldDB" id="A0A0H5LQ47"/>
<evidence type="ECO:0000313" key="3">
    <source>
        <dbReference type="Proteomes" id="UP000043316"/>
    </source>
</evidence>
<dbReference type="CDD" id="cd07890">
    <property type="entry name" value="CYTH-like_AC_IV-like"/>
    <property type="match status" value="1"/>
</dbReference>